<evidence type="ECO:0000313" key="1">
    <source>
        <dbReference type="EMBL" id="PXF42462.1"/>
    </source>
</evidence>
<organism evidence="1 2">
    <name type="scientific">Gracilariopsis chorda</name>
    <dbReference type="NCBI Taxonomy" id="448386"/>
    <lineage>
        <taxon>Eukaryota</taxon>
        <taxon>Rhodophyta</taxon>
        <taxon>Florideophyceae</taxon>
        <taxon>Rhodymeniophycidae</taxon>
        <taxon>Gracilariales</taxon>
        <taxon>Gracilariaceae</taxon>
        <taxon>Gracilariopsis</taxon>
    </lineage>
</organism>
<reference evidence="1 2" key="1">
    <citation type="journal article" date="2018" name="Mol. Biol. Evol.">
        <title>Analysis of the draft genome of the red seaweed Gracilariopsis chorda provides insights into genome size evolution in Rhodophyta.</title>
        <authorList>
            <person name="Lee J."/>
            <person name="Yang E.C."/>
            <person name="Graf L."/>
            <person name="Yang J.H."/>
            <person name="Qiu H."/>
            <person name="Zel Zion U."/>
            <person name="Chan C.X."/>
            <person name="Stephens T.G."/>
            <person name="Weber A.P.M."/>
            <person name="Boo G.H."/>
            <person name="Boo S.M."/>
            <person name="Kim K.M."/>
            <person name="Shin Y."/>
            <person name="Jung M."/>
            <person name="Lee S.J."/>
            <person name="Yim H.S."/>
            <person name="Lee J.H."/>
            <person name="Bhattacharya D."/>
            <person name="Yoon H.S."/>
        </authorList>
    </citation>
    <scope>NUCLEOTIDE SEQUENCE [LARGE SCALE GENOMIC DNA]</scope>
    <source>
        <strain evidence="1 2">SKKU-2015</strain>
        <tissue evidence="1">Whole body</tissue>
    </source>
</reference>
<comment type="caution">
    <text evidence="1">The sequence shown here is derived from an EMBL/GenBank/DDBJ whole genome shotgun (WGS) entry which is preliminary data.</text>
</comment>
<name>A0A2V3IK57_9FLOR</name>
<dbReference type="EMBL" id="NBIV01000162">
    <property type="protein sequence ID" value="PXF42462.1"/>
    <property type="molecule type" value="Genomic_DNA"/>
</dbReference>
<dbReference type="Proteomes" id="UP000247409">
    <property type="component" value="Unassembled WGS sequence"/>
</dbReference>
<dbReference type="AlphaFoldDB" id="A0A2V3IK57"/>
<evidence type="ECO:0000313" key="2">
    <source>
        <dbReference type="Proteomes" id="UP000247409"/>
    </source>
</evidence>
<protein>
    <submittedName>
        <fullName evidence="1">Uncharacterized protein</fullName>
    </submittedName>
</protein>
<accession>A0A2V3IK57</accession>
<proteinExistence type="predicted"/>
<sequence length="64" mass="7055">MQAVLAFVAAAAPEPNDVMTLRRLKAQVLILQSAQGDLVWELTPLCTMVNDDCTRNVSDEIRVI</sequence>
<gene>
    <name evidence="1" type="ORF">BWQ96_07800</name>
</gene>
<keyword evidence="2" id="KW-1185">Reference proteome</keyword>